<protein>
    <submittedName>
        <fullName evidence="1">Uncharacterized protein</fullName>
    </submittedName>
</protein>
<reference evidence="1" key="1">
    <citation type="journal article" date="2015" name="Nature">
        <title>Complex archaea that bridge the gap between prokaryotes and eukaryotes.</title>
        <authorList>
            <person name="Spang A."/>
            <person name="Saw J.H."/>
            <person name="Jorgensen S.L."/>
            <person name="Zaremba-Niedzwiedzka K."/>
            <person name="Martijn J."/>
            <person name="Lind A.E."/>
            <person name="van Eijk R."/>
            <person name="Schleper C."/>
            <person name="Guy L."/>
            <person name="Ettema T.J."/>
        </authorList>
    </citation>
    <scope>NUCLEOTIDE SEQUENCE</scope>
</reference>
<dbReference type="AlphaFoldDB" id="A0A0F9JFP1"/>
<accession>A0A0F9JFP1</accession>
<organism evidence="1">
    <name type="scientific">marine sediment metagenome</name>
    <dbReference type="NCBI Taxonomy" id="412755"/>
    <lineage>
        <taxon>unclassified sequences</taxon>
        <taxon>metagenomes</taxon>
        <taxon>ecological metagenomes</taxon>
    </lineage>
</organism>
<proteinExistence type="predicted"/>
<dbReference type="EMBL" id="LAZR01016410">
    <property type="protein sequence ID" value="KKM04636.1"/>
    <property type="molecule type" value="Genomic_DNA"/>
</dbReference>
<comment type="caution">
    <text evidence="1">The sequence shown here is derived from an EMBL/GenBank/DDBJ whole genome shotgun (WGS) entry which is preliminary data.</text>
</comment>
<evidence type="ECO:0000313" key="1">
    <source>
        <dbReference type="EMBL" id="KKM04636.1"/>
    </source>
</evidence>
<name>A0A0F9JFP1_9ZZZZ</name>
<gene>
    <name evidence="1" type="ORF">LCGC14_1762310</name>
</gene>
<sequence length="81" mass="9280">MTWTTRVASRPIFQWAGTNQHGDRYKIEERKNFRIAKLSSNCNSVPDMQTLILLSYRLDVPVQYDFNDGVAFIEVVSVGAI</sequence>